<evidence type="ECO:0000256" key="2">
    <source>
        <dbReference type="ARBA" id="ARBA00022803"/>
    </source>
</evidence>
<dbReference type="SMART" id="SM00028">
    <property type="entry name" value="TPR"/>
    <property type="match status" value="3"/>
</dbReference>
<organism evidence="3">
    <name type="scientific">hydrothermal vent metagenome</name>
    <dbReference type="NCBI Taxonomy" id="652676"/>
    <lineage>
        <taxon>unclassified sequences</taxon>
        <taxon>metagenomes</taxon>
        <taxon>ecological metagenomes</taxon>
    </lineage>
</organism>
<keyword evidence="1" id="KW-0677">Repeat</keyword>
<dbReference type="InterPro" id="IPR019734">
    <property type="entry name" value="TPR_rpt"/>
</dbReference>
<protein>
    <submittedName>
        <fullName evidence="3">TPR domain protein, putative component of TonB system</fullName>
    </submittedName>
</protein>
<reference evidence="3" key="1">
    <citation type="submission" date="2018-06" db="EMBL/GenBank/DDBJ databases">
        <authorList>
            <person name="Zhirakovskaya E."/>
        </authorList>
    </citation>
    <scope>NUCLEOTIDE SEQUENCE</scope>
</reference>
<sequence length="218" mass="25124">MLLTNIYSRFKSTHRLKPLSGLKILLPVIFIALSSCSQQAVKDPTAQSAQGQKKNKKKYLTKVQREIYREGITALYNNDFPVAERIFKEFILNKPELAGAYSNLALMHFRKKEYDASLKLVNKAIQLNPRQSQAYNLRGQLYIIDGKIHEAKNDYSEAIKLKPGYSNAQYNIALLYDIYLQEIELAIKHYEIYLSLLKKPDEATKEWINHLKGTLNNA</sequence>
<name>A0A3B0XPJ6_9ZZZZ</name>
<dbReference type="InterPro" id="IPR050498">
    <property type="entry name" value="Ycf3"/>
</dbReference>
<dbReference type="SUPFAM" id="SSF48452">
    <property type="entry name" value="TPR-like"/>
    <property type="match status" value="1"/>
</dbReference>
<dbReference type="EMBL" id="UOFG01000015">
    <property type="protein sequence ID" value="VAW58074.1"/>
    <property type="molecule type" value="Genomic_DNA"/>
</dbReference>
<dbReference type="PROSITE" id="PS50005">
    <property type="entry name" value="TPR"/>
    <property type="match status" value="2"/>
</dbReference>
<dbReference type="InterPro" id="IPR011990">
    <property type="entry name" value="TPR-like_helical_dom_sf"/>
</dbReference>
<gene>
    <name evidence="3" type="ORF">MNBD_GAMMA11-1346</name>
</gene>
<evidence type="ECO:0000313" key="3">
    <source>
        <dbReference type="EMBL" id="VAW58074.1"/>
    </source>
</evidence>
<proteinExistence type="predicted"/>
<dbReference type="PANTHER" id="PTHR44858:SF1">
    <property type="entry name" value="UDP-N-ACETYLGLUCOSAMINE--PEPTIDE N-ACETYLGLUCOSAMINYLTRANSFERASE SPINDLY-RELATED"/>
    <property type="match status" value="1"/>
</dbReference>
<dbReference type="Gene3D" id="1.25.40.10">
    <property type="entry name" value="Tetratricopeptide repeat domain"/>
    <property type="match status" value="1"/>
</dbReference>
<accession>A0A3B0XPJ6</accession>
<evidence type="ECO:0000256" key="1">
    <source>
        <dbReference type="ARBA" id="ARBA00022737"/>
    </source>
</evidence>
<keyword evidence="2" id="KW-0802">TPR repeat</keyword>
<dbReference type="PROSITE" id="PS50293">
    <property type="entry name" value="TPR_REGION"/>
    <property type="match status" value="1"/>
</dbReference>
<dbReference type="Pfam" id="PF13432">
    <property type="entry name" value="TPR_16"/>
    <property type="match status" value="1"/>
</dbReference>
<dbReference type="Pfam" id="PF13181">
    <property type="entry name" value="TPR_8"/>
    <property type="match status" value="1"/>
</dbReference>
<dbReference type="PANTHER" id="PTHR44858">
    <property type="entry name" value="TETRATRICOPEPTIDE REPEAT PROTEIN 6"/>
    <property type="match status" value="1"/>
</dbReference>
<dbReference type="AlphaFoldDB" id="A0A3B0XPJ6"/>